<sequence length="195" mass="21867">MRSQESVREMYQSSEQKAYLHQYCYRGGRETEESISFAHIIALLSLGLSLINHCFVHILHEFSDFDQLRLHVIHIFLEEVHFNLDVSLEVMEVLLKIVEALGESKLGGLERKTKFMLKGRCCSGVGSPGLFVASSGDLLGDGWSTALVGRGLNHLICRGIGRLLGSGLDVFVVRGLAILFLCPRQIQMYQQVCNR</sequence>
<evidence type="ECO:0000313" key="1">
    <source>
        <dbReference type="EMBL" id="TNV76474.1"/>
    </source>
</evidence>
<protein>
    <submittedName>
        <fullName evidence="1">Uncharacterized protein</fullName>
    </submittedName>
</protein>
<organism evidence="1 2">
    <name type="scientific">Halteria grandinella</name>
    <dbReference type="NCBI Taxonomy" id="5974"/>
    <lineage>
        <taxon>Eukaryota</taxon>
        <taxon>Sar</taxon>
        <taxon>Alveolata</taxon>
        <taxon>Ciliophora</taxon>
        <taxon>Intramacronucleata</taxon>
        <taxon>Spirotrichea</taxon>
        <taxon>Stichotrichia</taxon>
        <taxon>Sporadotrichida</taxon>
        <taxon>Halteriidae</taxon>
        <taxon>Halteria</taxon>
    </lineage>
</organism>
<accession>A0A8J8SZD3</accession>
<evidence type="ECO:0000313" key="2">
    <source>
        <dbReference type="Proteomes" id="UP000785679"/>
    </source>
</evidence>
<proteinExistence type="predicted"/>
<dbReference type="AlphaFoldDB" id="A0A8J8SZD3"/>
<name>A0A8J8SZD3_HALGN</name>
<dbReference type="EMBL" id="RRYP01013510">
    <property type="protein sequence ID" value="TNV76474.1"/>
    <property type="molecule type" value="Genomic_DNA"/>
</dbReference>
<comment type="caution">
    <text evidence="1">The sequence shown here is derived from an EMBL/GenBank/DDBJ whole genome shotgun (WGS) entry which is preliminary data.</text>
</comment>
<dbReference type="Proteomes" id="UP000785679">
    <property type="component" value="Unassembled WGS sequence"/>
</dbReference>
<reference evidence="1" key="1">
    <citation type="submission" date="2019-06" db="EMBL/GenBank/DDBJ databases">
        <authorList>
            <person name="Zheng W."/>
        </authorList>
    </citation>
    <scope>NUCLEOTIDE SEQUENCE</scope>
    <source>
        <strain evidence="1">QDHG01</strain>
    </source>
</reference>
<keyword evidence="2" id="KW-1185">Reference proteome</keyword>
<gene>
    <name evidence="1" type="ORF">FGO68_gene7346</name>
</gene>